<dbReference type="EMBL" id="FOHX01000016">
    <property type="protein sequence ID" value="SEU39235.1"/>
    <property type="molecule type" value="Genomic_DNA"/>
</dbReference>
<feature type="domain" description="Major facilitator superfamily (MFS) profile" evidence="7">
    <location>
        <begin position="1"/>
        <end position="408"/>
    </location>
</feature>
<dbReference type="Proteomes" id="UP000199361">
    <property type="component" value="Unassembled WGS sequence"/>
</dbReference>
<dbReference type="InterPro" id="IPR020846">
    <property type="entry name" value="MFS_dom"/>
</dbReference>
<keyword evidence="4 6" id="KW-1133">Transmembrane helix</keyword>
<reference evidence="8 9" key="1">
    <citation type="submission" date="2016-10" db="EMBL/GenBank/DDBJ databases">
        <authorList>
            <person name="de Groot N.N."/>
        </authorList>
    </citation>
    <scope>NUCLEOTIDE SEQUENCE [LARGE SCALE GENOMIC DNA]</scope>
    <source>
        <strain evidence="8 9">CGMCC 4.5598</strain>
    </source>
</reference>
<evidence type="ECO:0000256" key="4">
    <source>
        <dbReference type="ARBA" id="ARBA00022989"/>
    </source>
</evidence>
<dbReference type="GO" id="GO:0005886">
    <property type="term" value="C:plasma membrane"/>
    <property type="evidence" value="ECO:0007669"/>
    <property type="project" value="UniProtKB-SubCell"/>
</dbReference>
<dbReference type="PANTHER" id="PTHR23513:SF6">
    <property type="entry name" value="MAJOR FACILITATOR SUPERFAMILY ASSOCIATED DOMAIN-CONTAINING PROTEIN"/>
    <property type="match status" value="1"/>
</dbReference>
<evidence type="ECO:0000313" key="8">
    <source>
        <dbReference type="EMBL" id="SEU39235.1"/>
    </source>
</evidence>
<evidence type="ECO:0000256" key="6">
    <source>
        <dbReference type="SAM" id="Phobius"/>
    </source>
</evidence>
<evidence type="ECO:0000313" key="9">
    <source>
        <dbReference type="Proteomes" id="UP000199361"/>
    </source>
</evidence>
<feature type="transmembrane region" description="Helical" evidence="6">
    <location>
        <begin position="383"/>
        <end position="401"/>
    </location>
</feature>
<dbReference type="InterPro" id="IPR036259">
    <property type="entry name" value="MFS_trans_sf"/>
</dbReference>
<feature type="transmembrane region" description="Helical" evidence="6">
    <location>
        <begin position="88"/>
        <end position="118"/>
    </location>
</feature>
<evidence type="ECO:0000256" key="3">
    <source>
        <dbReference type="ARBA" id="ARBA00022692"/>
    </source>
</evidence>
<keyword evidence="3 6" id="KW-0812">Transmembrane</keyword>
<dbReference type="PROSITE" id="PS50850">
    <property type="entry name" value="MFS"/>
    <property type="match status" value="1"/>
</dbReference>
<proteinExistence type="predicted"/>
<dbReference type="Gene3D" id="1.20.1250.20">
    <property type="entry name" value="MFS general substrate transporter like domains"/>
    <property type="match status" value="1"/>
</dbReference>
<gene>
    <name evidence="8" type="ORF">SAMN05421811_116186</name>
</gene>
<evidence type="ECO:0000259" key="7">
    <source>
        <dbReference type="PROSITE" id="PS50850"/>
    </source>
</evidence>
<feature type="transmembrane region" description="Helical" evidence="6">
    <location>
        <begin position="292"/>
        <end position="310"/>
    </location>
</feature>
<dbReference type="AlphaFoldDB" id="A0A1I0LHZ2"/>
<keyword evidence="2" id="KW-1003">Cell membrane</keyword>
<feature type="transmembrane region" description="Helical" evidence="6">
    <location>
        <begin position="261"/>
        <end position="280"/>
    </location>
</feature>
<feature type="transmembrane region" description="Helical" evidence="6">
    <location>
        <begin position="176"/>
        <end position="194"/>
    </location>
</feature>
<dbReference type="Pfam" id="PF07690">
    <property type="entry name" value="MFS_1"/>
    <property type="match status" value="1"/>
</dbReference>
<dbReference type="InterPro" id="IPR011701">
    <property type="entry name" value="MFS"/>
</dbReference>
<dbReference type="CDD" id="cd06173">
    <property type="entry name" value="MFS_MefA_like"/>
    <property type="match status" value="1"/>
</dbReference>
<dbReference type="OrthoDB" id="9815525at2"/>
<dbReference type="STRING" id="568860.SAMN05421811_116186"/>
<name>A0A1I0LHZ2_9ACTN</name>
<comment type="subcellular location">
    <subcellularLocation>
        <location evidence="1">Cell membrane</location>
        <topology evidence="1">Multi-pass membrane protein</topology>
    </subcellularLocation>
</comment>
<protein>
    <submittedName>
        <fullName evidence="8">Predicted arabinose efflux permease, MFS family</fullName>
    </submittedName>
</protein>
<keyword evidence="9" id="KW-1185">Reference proteome</keyword>
<evidence type="ECO:0000256" key="5">
    <source>
        <dbReference type="ARBA" id="ARBA00023136"/>
    </source>
</evidence>
<sequence>MDPYAMTTGVLRNPDFLRFLSSHLASELGANISRVALPLVAVLVLHAGPAEVGLLAALQTTAYLVIGLPAGVWVDRMRRRRVMMASDLARFVLVGSVPVAAELGVLTMPMLCVVALLAGTAQVFNDVADQTYLPRLVRGPQLADGNAKLETVRAASFLSGPAIGGALVELVGASRTIAATAIGSLASMLFLTTIRTPDEPRRADGREPLLRSIREGLAYLWHDRLMRMFTASSAISNLSVSGVLGLSVLFLADVVRLEPGVLGALLTVGGVGGMVGGLSAGWLSRRVGSARMTWLAAVIVPPFCLLLPMTQADWRASFFAVTSFAISFAAAMSNIGQLTYRQTVTPEHLLGRVNGSVRFLVWGTMPVGALLGGLIAAQLGVRQALWILLTGRALAFVPLLFSPLPRMRQFDEAGEVQARS</sequence>
<evidence type="ECO:0000256" key="1">
    <source>
        <dbReference type="ARBA" id="ARBA00004651"/>
    </source>
</evidence>
<organism evidence="8 9">
    <name type="scientific">Nonomuraea wenchangensis</name>
    <dbReference type="NCBI Taxonomy" id="568860"/>
    <lineage>
        <taxon>Bacteria</taxon>
        <taxon>Bacillati</taxon>
        <taxon>Actinomycetota</taxon>
        <taxon>Actinomycetes</taxon>
        <taxon>Streptosporangiales</taxon>
        <taxon>Streptosporangiaceae</taxon>
        <taxon>Nonomuraea</taxon>
    </lineage>
</organism>
<evidence type="ECO:0000256" key="2">
    <source>
        <dbReference type="ARBA" id="ARBA00022475"/>
    </source>
</evidence>
<feature type="transmembrane region" description="Helical" evidence="6">
    <location>
        <begin position="234"/>
        <end position="255"/>
    </location>
</feature>
<dbReference type="GO" id="GO:0022857">
    <property type="term" value="F:transmembrane transporter activity"/>
    <property type="evidence" value="ECO:0007669"/>
    <property type="project" value="InterPro"/>
</dbReference>
<accession>A0A1I0LHZ2</accession>
<feature type="transmembrane region" description="Helical" evidence="6">
    <location>
        <begin position="54"/>
        <end position="76"/>
    </location>
</feature>
<dbReference type="PANTHER" id="PTHR23513">
    <property type="entry name" value="INTEGRAL MEMBRANE EFFLUX PROTEIN-RELATED"/>
    <property type="match status" value="1"/>
</dbReference>
<feature type="transmembrane region" description="Helical" evidence="6">
    <location>
        <begin position="316"/>
        <end position="336"/>
    </location>
</feature>
<feature type="transmembrane region" description="Helical" evidence="6">
    <location>
        <begin position="357"/>
        <end position="377"/>
    </location>
</feature>
<dbReference type="SUPFAM" id="SSF103473">
    <property type="entry name" value="MFS general substrate transporter"/>
    <property type="match status" value="1"/>
</dbReference>
<keyword evidence="5 6" id="KW-0472">Membrane</keyword>